<dbReference type="SMART" id="SM00028">
    <property type="entry name" value="TPR"/>
    <property type="match status" value="2"/>
</dbReference>
<evidence type="ECO:0000313" key="2">
    <source>
        <dbReference type="EMBL" id="ROP27794.1"/>
    </source>
</evidence>
<organism evidence="2 3">
    <name type="scientific">Couchioplanes caeruleus</name>
    <dbReference type="NCBI Taxonomy" id="56438"/>
    <lineage>
        <taxon>Bacteria</taxon>
        <taxon>Bacillati</taxon>
        <taxon>Actinomycetota</taxon>
        <taxon>Actinomycetes</taxon>
        <taxon>Micromonosporales</taxon>
        <taxon>Micromonosporaceae</taxon>
        <taxon>Couchioplanes</taxon>
    </lineage>
</organism>
<evidence type="ECO:0000259" key="1">
    <source>
        <dbReference type="Pfam" id="PF12770"/>
    </source>
</evidence>
<accession>A0A3N1GC72</accession>
<evidence type="ECO:0000313" key="3">
    <source>
        <dbReference type="Proteomes" id="UP000271683"/>
    </source>
</evidence>
<dbReference type="InterPro" id="IPR011990">
    <property type="entry name" value="TPR-like_helical_dom_sf"/>
</dbReference>
<dbReference type="Gene3D" id="1.25.40.10">
    <property type="entry name" value="Tetratricopeptide repeat domain"/>
    <property type="match status" value="1"/>
</dbReference>
<name>A0A3N1GC72_9ACTN</name>
<gene>
    <name evidence="2" type="ORF">EDD30_0489</name>
</gene>
<dbReference type="Proteomes" id="UP000271683">
    <property type="component" value="Unassembled WGS sequence"/>
</dbReference>
<dbReference type="EMBL" id="RJKL01000001">
    <property type="protein sequence ID" value="ROP27794.1"/>
    <property type="molecule type" value="Genomic_DNA"/>
</dbReference>
<dbReference type="InterPro" id="IPR024983">
    <property type="entry name" value="CHAT_dom"/>
</dbReference>
<dbReference type="SUPFAM" id="SSF48452">
    <property type="entry name" value="TPR-like"/>
    <property type="match status" value="2"/>
</dbReference>
<dbReference type="AlphaFoldDB" id="A0A3N1GC72"/>
<dbReference type="InterPro" id="IPR019734">
    <property type="entry name" value="TPR_rpt"/>
</dbReference>
<dbReference type="Pfam" id="PF12770">
    <property type="entry name" value="CHAT"/>
    <property type="match status" value="1"/>
</dbReference>
<reference evidence="2 3" key="1">
    <citation type="submission" date="2018-11" db="EMBL/GenBank/DDBJ databases">
        <title>Sequencing the genomes of 1000 actinobacteria strains.</title>
        <authorList>
            <person name="Klenk H.-P."/>
        </authorList>
    </citation>
    <scope>NUCLEOTIDE SEQUENCE [LARGE SCALE GENOMIC DNA]</scope>
    <source>
        <strain evidence="2 3">DSM 43634</strain>
    </source>
</reference>
<sequence>MSLRAEADAAYRRVLRDPARYAHAAEVTLRRTRTGTNVDAHLVALRAVAWARHARLDNEGARELLDGGVRTARRHGLARRLGELLVTRAVALHELGRHDAAARDLRRAEPLIEPADRPDLRLQLAVLDHNRGRVVAAAQAYRELLADPECPPIVLVKAANNLANAQTLLGCPQEALEHLDRAAVLARDLGPQLPAVIADSRAWATFHAGRLAESVRHFEEAGRLHAAAGLPLGEHRLEYADVLRDLRLLDEAMAAARSAAADFDRHGARLMAAEARLRVAGLALELGDPATALAEAQAAGRDFRRQRRPAWTARATVTEAEALAARDGYTSEVLRRLCTAAATLRDQGLRAEAAYGHLAAGRAALALGRLAPARAELTAVSEIAEGQSLLVRLRGRVARVLLAEAEGSGDVLRECARGLRDLARHRAALPSLELRVLASGHGTELGEAGLRHLLPAGSPSRILEWLERTRAAALLRVHPPATGVDSDVIALRGIAQELRVARLERGEEPAALLARQSALEARIRRRSWTREETGTVAANPARGAELRRALDGEWLVEYAVTGDRLLAVVVEPRRLRLVELGAAEPIRQEAAALMFGLRRLLHGTRFAALALGAATEAVDALAGLLVAPVGVPADVPLVVVPSARIPGVPWSALHPAPVTVTPSAALWARARRTPPKGPPDADGRARVAVVAGPDLPCALDEAQAVAAVHPEARTLLPPESTVDATVELIRDADLAHLACHGLFRSDSPLFSALELSDGRLTLYEMLARGVAPHRVVLASCDSGAQRAYGGDEVVGLVGAMMAQGSAGIAATDLPIPDGASAACMAVLHERIARGDSLATAVWHARQALSGGGPEEYVAWCGLTAFGPG</sequence>
<protein>
    <submittedName>
        <fullName evidence="2">CHAT domain-containing protein</fullName>
    </submittedName>
</protein>
<comment type="caution">
    <text evidence="2">The sequence shown here is derived from an EMBL/GenBank/DDBJ whole genome shotgun (WGS) entry which is preliminary data.</text>
</comment>
<feature type="domain" description="CHAT" evidence="1">
    <location>
        <begin position="619"/>
        <end position="865"/>
    </location>
</feature>
<proteinExistence type="predicted"/>